<name>A0A921KCW8_SPOPS</name>
<dbReference type="InterPro" id="IPR002560">
    <property type="entry name" value="Transposase_DDE"/>
</dbReference>
<feature type="domain" description="Transposase IS204/IS1001/IS1096/IS1165 DDE" evidence="1">
    <location>
        <begin position="152"/>
        <end position="390"/>
    </location>
</feature>
<reference evidence="4" key="1">
    <citation type="journal article" date="2021" name="PeerJ">
        <title>Extensive microbial diversity within the chicken gut microbiome revealed by metagenomics and culture.</title>
        <authorList>
            <person name="Gilroy R."/>
            <person name="Ravi A."/>
            <person name="Getino M."/>
            <person name="Pursley I."/>
            <person name="Horton D.L."/>
            <person name="Alikhan N.F."/>
            <person name="Baker D."/>
            <person name="Gharbi K."/>
            <person name="Hall N."/>
            <person name="Watson M."/>
            <person name="Adriaenssens E.M."/>
            <person name="Foster-Nyarko E."/>
            <person name="Jarju S."/>
            <person name="Secka A."/>
            <person name="Antonio M."/>
            <person name="Oren A."/>
            <person name="Chaudhuri R.R."/>
            <person name="La Ragione R."/>
            <person name="Hildebrand F."/>
            <person name="Pallen M.J."/>
        </authorList>
    </citation>
    <scope>NUCLEOTIDE SEQUENCE</scope>
    <source>
        <strain evidence="4">CHK171-7178</strain>
    </source>
</reference>
<feature type="domain" description="Transposase IS204/IS1001/IS1096/IS1165 helix-turn-helix" evidence="2">
    <location>
        <begin position="87"/>
        <end position="136"/>
    </location>
</feature>
<dbReference type="InterPro" id="IPR047951">
    <property type="entry name" value="Transpos_ISL3"/>
</dbReference>
<dbReference type="AlphaFoldDB" id="A0A921KCW8"/>
<sequence>MHMNLNMNIPGLKDVVIEKIEEVGERTALHVSLPKKPHKCPSCGEMTTKVHDYRMQKIKHLKWFERLTVLFYKRRRYACACGKRFSEKSPFVDRYQRYTKEWNQVVRIRAIKAKTFKEAGEVLGTSSSTVIRRFKETAKDQMTSGVRLPKVIAIDEYKGDTDAGTYQLIIANAETHEPIDILPNRRKDTIKDYLYQYGSDVKSVVMDMNPSFKAAVKQALGRPAIIADRFHYCRYIYWAIDEVRRKVQKEWHAYDRKKCKRMRHVLYKRSEKLTKKNRWYLDRYLGMSEELKKAYELKEAYCEWFDWAKTTEDVAEVKSRLEDFYRKVEEAQIPAFLKAIKTFKNWQVEILNSFIFPYSNGFLEGINNKTKVMKRNAYGFRRFDHFKAKILLNIKYKEIGVHLG</sequence>
<comment type="caution">
    <text evidence="4">The sequence shown here is derived from an EMBL/GenBank/DDBJ whole genome shotgun (WGS) entry which is preliminary data.</text>
</comment>
<evidence type="ECO:0000313" key="5">
    <source>
        <dbReference type="Proteomes" id="UP000698173"/>
    </source>
</evidence>
<dbReference type="InterPro" id="IPR032877">
    <property type="entry name" value="Transposase_HTH"/>
</dbReference>
<dbReference type="PANTHER" id="PTHR33498:SF1">
    <property type="entry name" value="TRANSPOSASE FOR INSERTION SEQUENCE ELEMENT IS1557"/>
    <property type="match status" value="1"/>
</dbReference>
<dbReference type="NCBIfam" id="NF033550">
    <property type="entry name" value="transpos_ISL3"/>
    <property type="match status" value="1"/>
</dbReference>
<evidence type="ECO:0000313" key="4">
    <source>
        <dbReference type="EMBL" id="HJF32155.1"/>
    </source>
</evidence>
<feature type="domain" description="Transposase IS204/IS1001/IS1096/IS1165 zinc-finger" evidence="3">
    <location>
        <begin position="36"/>
        <end position="81"/>
    </location>
</feature>
<dbReference type="PANTHER" id="PTHR33498">
    <property type="entry name" value="TRANSPOSASE FOR INSERTION SEQUENCE ELEMENT IS1557"/>
    <property type="match status" value="1"/>
</dbReference>
<evidence type="ECO:0000259" key="2">
    <source>
        <dbReference type="Pfam" id="PF13542"/>
    </source>
</evidence>
<dbReference type="Pfam" id="PF13542">
    <property type="entry name" value="HTH_Tnp_ISL3"/>
    <property type="match status" value="1"/>
</dbReference>
<accession>A0A921KCW8</accession>
<organism evidence="4 5">
    <name type="scientific">Sporosarcina psychrophila</name>
    <name type="common">Bacillus psychrophilus</name>
    <dbReference type="NCBI Taxonomy" id="1476"/>
    <lineage>
        <taxon>Bacteria</taxon>
        <taxon>Bacillati</taxon>
        <taxon>Bacillota</taxon>
        <taxon>Bacilli</taxon>
        <taxon>Bacillales</taxon>
        <taxon>Caryophanaceae</taxon>
        <taxon>Sporosarcina</taxon>
    </lineage>
</organism>
<protein>
    <submittedName>
        <fullName evidence="4">ISL3 family transposase</fullName>
    </submittedName>
</protein>
<evidence type="ECO:0000259" key="3">
    <source>
        <dbReference type="Pfam" id="PF14690"/>
    </source>
</evidence>
<dbReference type="EMBL" id="DYWT01000171">
    <property type="protein sequence ID" value="HJF32155.1"/>
    <property type="molecule type" value="Genomic_DNA"/>
</dbReference>
<evidence type="ECO:0000259" key="1">
    <source>
        <dbReference type="Pfam" id="PF01610"/>
    </source>
</evidence>
<gene>
    <name evidence="4" type="ORF">K8V56_10330</name>
</gene>
<proteinExistence type="predicted"/>
<dbReference type="InterPro" id="IPR029261">
    <property type="entry name" value="Transposase_Znf"/>
</dbReference>
<dbReference type="Pfam" id="PF14690">
    <property type="entry name" value="Zn_ribbon_ISL3"/>
    <property type="match status" value="1"/>
</dbReference>
<reference evidence="4" key="2">
    <citation type="submission" date="2021-09" db="EMBL/GenBank/DDBJ databases">
        <authorList>
            <person name="Gilroy R."/>
        </authorList>
    </citation>
    <scope>NUCLEOTIDE SEQUENCE</scope>
    <source>
        <strain evidence="4">CHK171-7178</strain>
    </source>
</reference>
<dbReference type="Proteomes" id="UP000698173">
    <property type="component" value="Unassembled WGS sequence"/>
</dbReference>
<dbReference type="Pfam" id="PF01610">
    <property type="entry name" value="DDE_Tnp_ISL3"/>
    <property type="match status" value="1"/>
</dbReference>